<organism evidence="2 3">
    <name type="scientific">Magallana gigas</name>
    <name type="common">Pacific oyster</name>
    <name type="synonym">Crassostrea gigas</name>
    <dbReference type="NCBI Taxonomy" id="29159"/>
    <lineage>
        <taxon>Eukaryota</taxon>
        <taxon>Metazoa</taxon>
        <taxon>Spiralia</taxon>
        <taxon>Lophotrochozoa</taxon>
        <taxon>Mollusca</taxon>
        <taxon>Bivalvia</taxon>
        <taxon>Autobranchia</taxon>
        <taxon>Pteriomorphia</taxon>
        <taxon>Ostreida</taxon>
        <taxon>Ostreoidea</taxon>
        <taxon>Ostreidae</taxon>
        <taxon>Magallana</taxon>
    </lineage>
</organism>
<keyword evidence="3" id="KW-1185">Reference proteome</keyword>
<feature type="compositionally biased region" description="Low complexity" evidence="1">
    <location>
        <begin position="482"/>
        <end position="493"/>
    </location>
</feature>
<reference evidence="2" key="1">
    <citation type="submission" date="2022-08" db="UniProtKB">
        <authorList>
            <consortium name="EnsemblMetazoa"/>
        </authorList>
    </citation>
    <scope>IDENTIFICATION</scope>
    <source>
        <strain evidence="2">05x7-T-G4-1.051#20</strain>
    </source>
</reference>
<feature type="compositionally biased region" description="Basic and acidic residues" evidence="1">
    <location>
        <begin position="786"/>
        <end position="811"/>
    </location>
</feature>
<name>A0A8W8HNZ5_MAGGI</name>
<evidence type="ECO:0000313" key="3">
    <source>
        <dbReference type="Proteomes" id="UP000005408"/>
    </source>
</evidence>
<feature type="compositionally biased region" description="Basic residues" evidence="1">
    <location>
        <begin position="608"/>
        <end position="617"/>
    </location>
</feature>
<sequence>MPRSRKRGVKKSAQTITDEENLYKTYEETFQETKGVAENFVLDNPPSLLGMLYGDLPPSVVWKFLYLVNRQVTLEERCTLLCMLTDYLAGECIALGLLDSSNKYNTQSFVLLEELASAWNYILQLTRVVEDKNLLGSLLSNLRHSIAAFSTYGLDRHFSTTLDIVSKIESGQPVDPFYSYPMIPKNYSIPDAKIKRILSVREEPRRDPYSFTESSVYKPRIQPQKKARWADPDDEWVPSDENLDSSFSGLDIERRSCVPESDESSTEDDANLNPLVQEPLKNITNFSAAGGNSLSKSHREKSASKLEEFDNKKLRLDGSNRAIDSDSWQENIASKQKEMSTTQPLYLWSDESDYSLSPRERFQESPPRIHEKCVLENGPKLTNSSQGWEENKQKIKNKRNKITSIMDHNSPRSRQDYHGGEKSSIKKAESLSKSMDEKVEEKKKKIKKRKFKSHFAEYQFDLPPRSRDEYLERNYGDKLKASSAYDSYSSDDSLPFKERKGNRIQSMDDFSPTVKEEKMFKKIGGKMKGICTDDQRPYPKCKREIDDDNNFAEQKERIPFVLKKLSGKKHKESIAINKLQSKKQMSQKFMVDSDSSLPDPDEYLAPNTKHKSFHSPCRKTVSGNEKKFTRRDDSPRHYKENVLNEKYWLTDEEEYNARRHGSRTFYATTSDESNLSEDDYRSWKSSIRYPLLSNWDEDEENAYEYDDFRKSEKKRRHTEHTPSRKPKQKLKKDQRYIEARERSPAKDVLYNSTQKEIIEQRKKKKNVNRRCISLEDFIKNSPSKHSKIDIEGSASQKDKTRRNAEYKENRHNPGKCNKHCNHELSATQYSKEPSTDGSPSIRPIQNDPYKTPEITKLPKKSSREILPISPRDRKKTEQDIRNYLNMY</sequence>
<feature type="region of interest" description="Disordered" evidence="1">
    <location>
        <begin position="287"/>
        <end position="306"/>
    </location>
</feature>
<dbReference type="EnsemblMetazoa" id="G10395.1">
    <property type="protein sequence ID" value="G10395.1:cds"/>
    <property type="gene ID" value="G10395"/>
</dbReference>
<proteinExistence type="predicted"/>
<feature type="compositionally biased region" description="Acidic residues" evidence="1">
    <location>
        <begin position="232"/>
        <end position="243"/>
    </location>
</feature>
<dbReference type="OMA" id="SHREKSA"/>
<evidence type="ECO:0000256" key="1">
    <source>
        <dbReference type="SAM" id="MobiDB-lite"/>
    </source>
</evidence>
<feature type="region of interest" description="Disordered" evidence="1">
    <location>
        <begin position="375"/>
        <end position="450"/>
    </location>
</feature>
<feature type="region of interest" description="Disordered" evidence="1">
    <location>
        <begin position="482"/>
        <end position="511"/>
    </location>
</feature>
<dbReference type="Proteomes" id="UP000005408">
    <property type="component" value="Unassembled WGS sequence"/>
</dbReference>
<feature type="region of interest" description="Disordered" evidence="1">
    <location>
        <begin position="706"/>
        <end position="748"/>
    </location>
</feature>
<feature type="compositionally biased region" description="Basic and acidic residues" evidence="1">
    <location>
        <begin position="624"/>
        <end position="636"/>
    </location>
</feature>
<accession>A0A8W8HNZ5</accession>
<feature type="compositionally biased region" description="Basic and acidic residues" evidence="1">
    <location>
        <begin position="870"/>
        <end position="880"/>
    </location>
</feature>
<feature type="compositionally biased region" description="Basic residues" evidence="1">
    <location>
        <begin position="711"/>
        <end position="730"/>
    </location>
</feature>
<evidence type="ECO:0000313" key="2">
    <source>
        <dbReference type="EnsemblMetazoa" id="G10395.1:cds"/>
    </source>
</evidence>
<feature type="compositionally biased region" description="Acidic residues" evidence="1">
    <location>
        <begin position="260"/>
        <end position="270"/>
    </location>
</feature>
<feature type="region of interest" description="Disordered" evidence="1">
    <location>
        <begin position="782"/>
        <end position="887"/>
    </location>
</feature>
<feature type="region of interest" description="Disordered" evidence="1">
    <location>
        <begin position="659"/>
        <end position="679"/>
    </location>
</feature>
<feature type="compositionally biased region" description="Basic and acidic residues" evidence="1">
    <location>
        <begin position="409"/>
        <end position="443"/>
    </location>
</feature>
<feature type="region of interest" description="Disordered" evidence="1">
    <location>
        <begin position="582"/>
        <end position="636"/>
    </location>
</feature>
<feature type="region of interest" description="Disordered" evidence="1">
    <location>
        <begin position="222"/>
        <end position="272"/>
    </location>
</feature>
<feature type="compositionally biased region" description="Basic and acidic residues" evidence="1">
    <location>
        <begin position="731"/>
        <end position="745"/>
    </location>
</feature>
<protein>
    <submittedName>
        <fullName evidence="2">Uncharacterized protein</fullName>
    </submittedName>
</protein>
<dbReference type="OrthoDB" id="10637732at2759"/>
<dbReference type="AlphaFoldDB" id="A0A8W8HNZ5"/>
<feature type="compositionally biased region" description="Polar residues" evidence="1">
    <location>
        <begin position="824"/>
        <end position="838"/>
    </location>
</feature>